<evidence type="ECO:0000256" key="1">
    <source>
        <dbReference type="SAM" id="MobiDB-lite"/>
    </source>
</evidence>
<name>A0A3Q2Y2T7_HIPCM</name>
<dbReference type="PANTHER" id="PTHR45011:SF1">
    <property type="entry name" value="DAP3-BINDING CELL DEATH ENHANCER 1"/>
    <property type="match status" value="1"/>
</dbReference>
<feature type="region of interest" description="Disordered" evidence="1">
    <location>
        <begin position="35"/>
        <end position="63"/>
    </location>
</feature>
<dbReference type="SUPFAM" id="SSF81901">
    <property type="entry name" value="HCP-like"/>
    <property type="match status" value="2"/>
</dbReference>
<dbReference type="InterPro" id="IPR006597">
    <property type="entry name" value="Sel1-like"/>
</dbReference>
<dbReference type="Pfam" id="PF08238">
    <property type="entry name" value="Sel1"/>
    <property type="match status" value="5"/>
</dbReference>
<dbReference type="OrthoDB" id="2384430at2759"/>
<dbReference type="GO" id="GO:0005739">
    <property type="term" value="C:mitochondrion"/>
    <property type="evidence" value="ECO:0007669"/>
    <property type="project" value="TreeGrafter"/>
</dbReference>
<accession>A0A3Q2Y2T7</accession>
<dbReference type="KEGG" id="hcq:109518773"/>
<dbReference type="Proteomes" id="UP000264820">
    <property type="component" value="Unplaced"/>
</dbReference>
<evidence type="ECO:0000313" key="3">
    <source>
        <dbReference type="Proteomes" id="UP000264820"/>
    </source>
</evidence>
<dbReference type="InterPro" id="IPR011990">
    <property type="entry name" value="TPR-like_helical_dom_sf"/>
</dbReference>
<dbReference type="GO" id="GO:0008625">
    <property type="term" value="P:extrinsic apoptotic signaling pathway via death domain receptors"/>
    <property type="evidence" value="ECO:0007669"/>
    <property type="project" value="TreeGrafter"/>
</dbReference>
<dbReference type="PANTHER" id="PTHR45011">
    <property type="entry name" value="DAP3-BINDING CELL DEATH ENHANCER 1"/>
    <property type="match status" value="1"/>
</dbReference>
<protein>
    <submittedName>
        <fullName evidence="2">DAP3 binding cell death enhancer 1</fullName>
    </submittedName>
</protein>
<dbReference type="GeneID" id="109518773"/>
<dbReference type="GeneTree" id="ENSGT00390000002137"/>
<feature type="compositionally biased region" description="Polar residues" evidence="1">
    <location>
        <begin position="35"/>
        <end position="45"/>
    </location>
</feature>
<dbReference type="Gene3D" id="1.25.40.10">
    <property type="entry name" value="Tetratricopeptide repeat domain"/>
    <property type="match status" value="1"/>
</dbReference>
<dbReference type="SMART" id="SM00671">
    <property type="entry name" value="SEL1"/>
    <property type="match status" value="5"/>
</dbReference>
<organism evidence="2 3">
    <name type="scientific">Hippocampus comes</name>
    <name type="common">Tiger tail seahorse</name>
    <dbReference type="NCBI Taxonomy" id="109280"/>
    <lineage>
        <taxon>Eukaryota</taxon>
        <taxon>Metazoa</taxon>
        <taxon>Chordata</taxon>
        <taxon>Craniata</taxon>
        <taxon>Vertebrata</taxon>
        <taxon>Euteleostomi</taxon>
        <taxon>Actinopterygii</taxon>
        <taxon>Neopterygii</taxon>
        <taxon>Teleostei</taxon>
        <taxon>Neoteleostei</taxon>
        <taxon>Acanthomorphata</taxon>
        <taxon>Syngnathiaria</taxon>
        <taxon>Syngnathiformes</taxon>
        <taxon>Syngnathoidei</taxon>
        <taxon>Syngnathidae</taxon>
        <taxon>Hippocampus</taxon>
    </lineage>
</organism>
<dbReference type="AlphaFoldDB" id="A0A3Q2Y2T7"/>
<dbReference type="STRING" id="109280.ENSHCOP00000011731"/>
<proteinExistence type="predicted"/>
<keyword evidence="3" id="KW-1185">Reference proteome</keyword>
<evidence type="ECO:0000313" key="2">
    <source>
        <dbReference type="Ensembl" id="ENSHCOP00000011731.1"/>
    </source>
</evidence>
<dbReference type="Ensembl" id="ENSHCOT00000018551.1">
    <property type="protein sequence ID" value="ENSHCOP00000011731.1"/>
    <property type="gene ID" value="ENSHCOG00000014611.1"/>
</dbReference>
<feature type="compositionally biased region" description="Low complexity" evidence="1">
    <location>
        <begin position="158"/>
        <end position="170"/>
    </location>
</feature>
<feature type="region of interest" description="Disordered" evidence="1">
    <location>
        <begin position="155"/>
        <end position="199"/>
    </location>
</feature>
<dbReference type="CTD" id="9812"/>
<dbReference type="InterPro" id="IPR052748">
    <property type="entry name" value="ISR_Activator"/>
</dbReference>
<dbReference type="OMA" id="HAWSTGN"/>
<sequence>MWRVKGLAWRVLHRYHTNNALRLPQNHHVEDEVINTSTVLSTPRTSSDSSSHKEEDGGRRKKQRAFKFHSTELPHYTALDAVGWGATAVLFMQICRRIHSSFSSCSEPSPTSSVQKSPPTLQKCGYRLLLDIFSRNDVVRRGTSVSCLHNQSLGQTISSSRGSSAASNSSEQNRLTAHATGSDHELQPGHDSPLQGDAFMSASCPQENVLEEESTEMDHAHNKSMFEGEERLAEAARNLEKVADSSVPIILNIIGIQRAKNGNDEEAFTCFLAAAQQGYSKALFNTGVCYEKGRGVHKDKEKASHYYWRAAVEGHKQAQYRCAKLLLTRSGCENEEKLNTAIRLLEKAAAAGLTKAQLCLASVYSRKPVKDGSKSVHYLQMAAQSSDNTALFLLGQCYESGFGVRQSLRTAIVLYRQAAQAGNKQAQLFLRSPTETDVLRSIRSSPCFSVPDRDLQLPLSSLADGVCADTRPFVSLPFLHHCWSTGSMTVAPVLSSSPLHLHPQNLEAKSCQWMVGVG</sequence>
<dbReference type="RefSeq" id="XP_019730390.1">
    <property type="nucleotide sequence ID" value="XM_019874831.1"/>
</dbReference>
<reference evidence="2" key="1">
    <citation type="submission" date="2025-08" db="UniProtKB">
        <authorList>
            <consortium name="Ensembl"/>
        </authorList>
    </citation>
    <scope>IDENTIFICATION</scope>
</reference>
<reference evidence="2" key="2">
    <citation type="submission" date="2025-09" db="UniProtKB">
        <authorList>
            <consortium name="Ensembl"/>
        </authorList>
    </citation>
    <scope>IDENTIFICATION</scope>
</reference>